<name>F9WEA6_TRYCI</name>
<accession>F9WEA6</accession>
<evidence type="ECO:0000313" key="1">
    <source>
        <dbReference type="EMBL" id="CCD15613.1"/>
    </source>
</evidence>
<dbReference type="VEuPathDB" id="TriTrypDB:TcIL3000_0_60990"/>
<keyword evidence="2" id="KW-1185">Reference proteome</keyword>
<comment type="caution">
    <text evidence="1">The sequence shown here is derived from an EMBL/GenBank/DDBJ whole genome shotgun (WGS) entry which is preliminary data.</text>
</comment>
<reference evidence="1 2" key="2">
    <citation type="journal article" date="2012" name="Proc. Natl. Acad. Sci. U.S.A.">
        <title>Antigenic diversity is generated by distinct evolutionary mechanisms in African trypanosome species.</title>
        <authorList>
            <person name="Jackson A.P."/>
            <person name="Berry A."/>
            <person name="Aslett M."/>
            <person name="Allison H.C."/>
            <person name="Burton P."/>
            <person name="Vavrova-Anderson J."/>
            <person name="Brown R."/>
            <person name="Browne H."/>
            <person name="Corton N."/>
            <person name="Hauser H."/>
            <person name="Gamble J."/>
            <person name="Gilderthorp R."/>
            <person name="Marcello L."/>
            <person name="McQuillan J."/>
            <person name="Otto T.D."/>
            <person name="Quail M.A."/>
            <person name="Sanders M.J."/>
            <person name="van Tonder A."/>
            <person name="Ginger M.L."/>
            <person name="Field M.C."/>
            <person name="Barry J.D."/>
            <person name="Hertz-Fowler C."/>
            <person name="Berriman M."/>
        </authorList>
    </citation>
    <scope>NUCLEOTIDE SEQUENCE [LARGE SCALE GENOMIC DNA]</scope>
    <source>
        <strain evidence="1 2">IL3000</strain>
    </source>
</reference>
<organism evidence="1 2">
    <name type="scientific">Trypanosoma congolense (strain IL3000)</name>
    <dbReference type="NCBI Taxonomy" id="1068625"/>
    <lineage>
        <taxon>Eukaryota</taxon>
        <taxon>Discoba</taxon>
        <taxon>Euglenozoa</taxon>
        <taxon>Kinetoplastea</taxon>
        <taxon>Metakinetoplastina</taxon>
        <taxon>Trypanosomatida</taxon>
        <taxon>Trypanosomatidae</taxon>
        <taxon>Trypanosoma</taxon>
        <taxon>Nannomonas</taxon>
    </lineage>
</organism>
<proteinExistence type="predicted"/>
<evidence type="ECO:0000313" key="2">
    <source>
        <dbReference type="Proteomes" id="UP000000702"/>
    </source>
</evidence>
<dbReference type="AlphaFoldDB" id="F9WEA6"/>
<protein>
    <submittedName>
        <fullName evidence="1">WGS project CAEQ00000000 data, annotated contig 2451</fullName>
    </submittedName>
</protein>
<dbReference type="Proteomes" id="UP000000702">
    <property type="component" value="Unassembled WGS sequence"/>
</dbReference>
<reference evidence="2" key="1">
    <citation type="submission" date="2011-07" db="EMBL/GenBank/DDBJ databases">
        <title>Divergent evolution of antigenic variation in African trypanosomes.</title>
        <authorList>
            <person name="Jackson A.P."/>
            <person name="Berry A."/>
            <person name="Allison H.C."/>
            <person name="Burton P."/>
            <person name="Anderson J."/>
            <person name="Aslett M."/>
            <person name="Brown R."/>
            <person name="Corton N."/>
            <person name="Harris D."/>
            <person name="Hauser H."/>
            <person name="Gamble J."/>
            <person name="Gilderthorp R."/>
            <person name="McQuillan J."/>
            <person name="Quail M.A."/>
            <person name="Sanders M."/>
            <person name="Van Tonder A."/>
            <person name="Ginger M.L."/>
            <person name="Donelson J.E."/>
            <person name="Field M.C."/>
            <person name="Barry J.D."/>
            <person name="Berriman M."/>
            <person name="Hertz-Fowler C."/>
        </authorList>
    </citation>
    <scope>NUCLEOTIDE SEQUENCE [LARGE SCALE GENOMIC DNA]</scope>
    <source>
        <strain evidence="2">IL3000</strain>
    </source>
</reference>
<dbReference type="EMBL" id="CAEQ01001965">
    <property type="protein sequence ID" value="CCD15613.1"/>
    <property type="molecule type" value="Genomic_DNA"/>
</dbReference>
<gene>
    <name evidence="1" type="ORF">TCIL3000_0_60990</name>
</gene>
<sequence>MQKSLYAQEFYVHRVADRKHIRLYLIIQRALLQKHLTRAIATGHAPRFSILGTGRATGHRGDHVMSRNVLTDAFQQVFHHSKLMGCLRRSKLCPTDTTHTLPYRWCSSFEKKVTPLKRCTGDTGNRTQHPVYIILPDILLDSFKMKSRTIGLGKKGVPILQGSPRKPREGSGRIVATTKCGWTNSR</sequence>